<reference evidence="3 4" key="1">
    <citation type="submission" date="2017-12" db="EMBL/GenBank/DDBJ databases">
        <title>Sequencing the genomes of 1000 Actinobacteria strains.</title>
        <authorList>
            <person name="Klenk H.-P."/>
        </authorList>
    </citation>
    <scope>NUCLEOTIDE SEQUENCE [LARGE SCALE GENOMIC DNA]</scope>
    <source>
        <strain evidence="3 4">DSM 44489</strain>
    </source>
</reference>
<dbReference type="Pfam" id="PF00188">
    <property type="entry name" value="CAP"/>
    <property type="match status" value="1"/>
</dbReference>
<evidence type="ECO:0000256" key="1">
    <source>
        <dbReference type="SAM" id="MobiDB-lite"/>
    </source>
</evidence>
<dbReference type="EMBL" id="PJMW01000002">
    <property type="protein sequence ID" value="PKV80385.1"/>
    <property type="molecule type" value="Genomic_DNA"/>
</dbReference>
<feature type="compositionally biased region" description="Polar residues" evidence="1">
    <location>
        <begin position="67"/>
        <end position="77"/>
    </location>
</feature>
<dbReference type="Gene3D" id="3.40.33.10">
    <property type="entry name" value="CAP"/>
    <property type="match status" value="1"/>
</dbReference>
<dbReference type="Proteomes" id="UP000233766">
    <property type="component" value="Unassembled WGS sequence"/>
</dbReference>
<organism evidence="3 4">
    <name type="scientific">Nocardia fluminea</name>
    <dbReference type="NCBI Taxonomy" id="134984"/>
    <lineage>
        <taxon>Bacteria</taxon>
        <taxon>Bacillati</taxon>
        <taxon>Actinomycetota</taxon>
        <taxon>Actinomycetes</taxon>
        <taxon>Mycobacteriales</taxon>
        <taxon>Nocardiaceae</taxon>
        <taxon>Nocardia</taxon>
    </lineage>
</organism>
<evidence type="ECO:0000313" key="4">
    <source>
        <dbReference type="Proteomes" id="UP000233766"/>
    </source>
</evidence>
<dbReference type="CDD" id="cd05379">
    <property type="entry name" value="CAP_bacterial"/>
    <property type="match status" value="1"/>
</dbReference>
<dbReference type="PANTHER" id="PTHR31157:SF1">
    <property type="entry name" value="SCP DOMAIN-CONTAINING PROTEIN"/>
    <property type="match status" value="1"/>
</dbReference>
<accession>A0A2N3VFM3</accession>
<dbReference type="PANTHER" id="PTHR31157">
    <property type="entry name" value="SCP DOMAIN-CONTAINING PROTEIN"/>
    <property type="match status" value="1"/>
</dbReference>
<dbReference type="SUPFAM" id="SSF55797">
    <property type="entry name" value="PR-1-like"/>
    <property type="match status" value="1"/>
</dbReference>
<dbReference type="InterPro" id="IPR014044">
    <property type="entry name" value="CAP_dom"/>
</dbReference>
<gene>
    <name evidence="3" type="ORF">ATK86_4809</name>
</gene>
<sequence length="245" mass="25574">MARWVQLLRFTMPENHEDGIYSSIKRLVTAAGIACALVALGPASVAFAGPFPTGSAGSDGGGGESEQTPPGTSTASVDSMRGQVLELVNRERAGAGCKPVRSDGTLQTAAQRHSDDMAARGFFDHVNPSGVGPGGRIEAAGYRWSTYGENIARGQESAAVVMAGWMKSPGHKANILNCAFTQLGTGVTLGSGGPWWTQNFAAPACRCPRRRRRALRDLPVRPPSSCRAHGTLRTAPLSAEVASAA</sequence>
<keyword evidence="4" id="KW-1185">Reference proteome</keyword>
<feature type="region of interest" description="Disordered" evidence="1">
    <location>
        <begin position="55"/>
        <end position="79"/>
    </location>
</feature>
<proteinExistence type="predicted"/>
<evidence type="ECO:0000313" key="3">
    <source>
        <dbReference type="EMBL" id="PKV80385.1"/>
    </source>
</evidence>
<name>A0A2N3VFM3_9NOCA</name>
<protein>
    <submittedName>
        <fullName evidence="3">Uncharacterized protein YkwD</fullName>
    </submittedName>
</protein>
<dbReference type="AlphaFoldDB" id="A0A2N3VFM3"/>
<feature type="domain" description="SCP" evidence="2">
    <location>
        <begin position="85"/>
        <end position="200"/>
    </location>
</feature>
<comment type="caution">
    <text evidence="3">The sequence shown here is derived from an EMBL/GenBank/DDBJ whole genome shotgun (WGS) entry which is preliminary data.</text>
</comment>
<evidence type="ECO:0000259" key="2">
    <source>
        <dbReference type="Pfam" id="PF00188"/>
    </source>
</evidence>
<dbReference type="InterPro" id="IPR035940">
    <property type="entry name" value="CAP_sf"/>
</dbReference>